<evidence type="ECO:0000313" key="2">
    <source>
        <dbReference type="EMBL" id="CAA9319752.1"/>
    </source>
</evidence>
<dbReference type="InterPro" id="IPR025164">
    <property type="entry name" value="Toastrack_DUF4097"/>
</dbReference>
<sequence>MRTFDAPGVEHAQLQLGSGTVTVVASDDDAVHGQVEGDGDAHEARVQVQTFGAELRVSVPPAAGGSSGETRIRLRVPAGTDLTLVSGSGDLTTDVRLGRVSARSGSGDLRLAATGSARLHTGSGDITVLAVDGEADVSSGSGDIRVDACGADLSLRTASGDATIGRLRGSAEARLASGDFRLASTSGSVHVRTASGDISIGVAGELPAWLDLHSGSGDVDLALPPAGEPRPGDPYVSVHARTGSGDIRVARAREEHR</sequence>
<dbReference type="Gene3D" id="2.160.20.120">
    <property type="match status" value="1"/>
</dbReference>
<feature type="domain" description="DUF4097" evidence="1">
    <location>
        <begin position="14"/>
        <end position="247"/>
    </location>
</feature>
<dbReference type="PANTHER" id="PTHR34094">
    <property type="match status" value="1"/>
</dbReference>
<proteinExistence type="predicted"/>
<dbReference type="Pfam" id="PF13349">
    <property type="entry name" value="DUF4097"/>
    <property type="match status" value="1"/>
</dbReference>
<dbReference type="AlphaFoldDB" id="A0A6J4L085"/>
<gene>
    <name evidence="2" type="ORF">AVDCRST_MAG48-2570</name>
</gene>
<evidence type="ECO:0000259" key="1">
    <source>
        <dbReference type="Pfam" id="PF13349"/>
    </source>
</evidence>
<protein>
    <recommendedName>
        <fullName evidence="1">DUF4097 domain-containing protein</fullName>
    </recommendedName>
</protein>
<accession>A0A6J4L085</accession>
<dbReference type="EMBL" id="CADCTS010000369">
    <property type="protein sequence ID" value="CAA9319752.1"/>
    <property type="molecule type" value="Genomic_DNA"/>
</dbReference>
<organism evidence="2">
    <name type="scientific">uncultured Friedmanniella sp</name>
    <dbReference type="NCBI Taxonomy" id="335381"/>
    <lineage>
        <taxon>Bacteria</taxon>
        <taxon>Bacillati</taxon>
        <taxon>Actinomycetota</taxon>
        <taxon>Actinomycetes</taxon>
        <taxon>Propionibacteriales</taxon>
        <taxon>Nocardioidaceae</taxon>
        <taxon>Friedmanniella</taxon>
        <taxon>environmental samples</taxon>
    </lineage>
</organism>
<reference evidence="2" key="1">
    <citation type="submission" date="2020-02" db="EMBL/GenBank/DDBJ databases">
        <authorList>
            <person name="Meier V. D."/>
        </authorList>
    </citation>
    <scope>NUCLEOTIDE SEQUENCE</scope>
    <source>
        <strain evidence="2">AVDCRST_MAG48</strain>
    </source>
</reference>
<dbReference type="PANTHER" id="PTHR34094:SF1">
    <property type="entry name" value="PROTEIN FAM185A"/>
    <property type="match status" value="1"/>
</dbReference>
<name>A0A6J4L085_9ACTN</name>